<proteinExistence type="predicted"/>
<dbReference type="AlphaFoldDB" id="A0A182TZF1"/>
<dbReference type="InterPro" id="IPR007527">
    <property type="entry name" value="Znf_SWIM"/>
</dbReference>
<dbReference type="EnsemblMetazoa" id="AMEC011126-RA">
    <property type="protein sequence ID" value="AMEC011126-PA"/>
    <property type="gene ID" value="AMEC011126"/>
</dbReference>
<dbReference type="Proteomes" id="UP000075902">
    <property type="component" value="Unassembled WGS sequence"/>
</dbReference>
<dbReference type="PANTHER" id="PTHR28498">
    <property type="entry name" value="ZINC FINGER SWIM DOMAIN-CONTAINING PROTEIN 7"/>
    <property type="match status" value="1"/>
</dbReference>
<organism evidence="3 4">
    <name type="scientific">Anopheles melas</name>
    <dbReference type="NCBI Taxonomy" id="34690"/>
    <lineage>
        <taxon>Eukaryota</taxon>
        <taxon>Metazoa</taxon>
        <taxon>Ecdysozoa</taxon>
        <taxon>Arthropoda</taxon>
        <taxon>Hexapoda</taxon>
        <taxon>Insecta</taxon>
        <taxon>Pterygota</taxon>
        <taxon>Neoptera</taxon>
        <taxon>Endopterygota</taxon>
        <taxon>Diptera</taxon>
        <taxon>Nematocera</taxon>
        <taxon>Culicoidea</taxon>
        <taxon>Culicidae</taxon>
        <taxon>Anophelinae</taxon>
        <taxon>Anopheles</taxon>
    </lineage>
</organism>
<dbReference type="GO" id="GO:0000724">
    <property type="term" value="P:double-strand break repair via homologous recombination"/>
    <property type="evidence" value="ECO:0007669"/>
    <property type="project" value="TreeGrafter"/>
</dbReference>
<feature type="domain" description="SWIM-type" evidence="2">
    <location>
        <begin position="79"/>
        <end position="117"/>
    </location>
</feature>
<evidence type="ECO:0000313" key="4">
    <source>
        <dbReference type="Proteomes" id="UP000075902"/>
    </source>
</evidence>
<protein>
    <recommendedName>
        <fullName evidence="2">SWIM-type domain-containing protein</fullName>
    </recommendedName>
</protein>
<keyword evidence="4" id="KW-1185">Reference proteome</keyword>
<reference evidence="4" key="1">
    <citation type="submission" date="2014-01" db="EMBL/GenBank/DDBJ databases">
        <title>The Genome Sequence of Anopheles melas CM1001059_A (V2).</title>
        <authorList>
            <consortium name="The Broad Institute Genomics Platform"/>
            <person name="Neafsey D.E."/>
            <person name="Besansky N."/>
            <person name="Howell P."/>
            <person name="Walton C."/>
            <person name="Young S.K."/>
            <person name="Zeng Q."/>
            <person name="Gargeya S."/>
            <person name="Fitzgerald M."/>
            <person name="Haas B."/>
            <person name="Abouelleil A."/>
            <person name="Allen A.W."/>
            <person name="Alvarado L."/>
            <person name="Arachchi H.M."/>
            <person name="Berlin A.M."/>
            <person name="Chapman S.B."/>
            <person name="Gainer-Dewar J."/>
            <person name="Goldberg J."/>
            <person name="Griggs A."/>
            <person name="Gujja S."/>
            <person name="Hansen M."/>
            <person name="Howarth C."/>
            <person name="Imamovic A."/>
            <person name="Ireland A."/>
            <person name="Larimer J."/>
            <person name="McCowan C."/>
            <person name="Murphy C."/>
            <person name="Pearson M."/>
            <person name="Poon T.W."/>
            <person name="Priest M."/>
            <person name="Roberts A."/>
            <person name="Saif S."/>
            <person name="Shea T."/>
            <person name="Sisk P."/>
            <person name="Sykes S."/>
            <person name="Wortman J."/>
            <person name="Nusbaum C."/>
            <person name="Birren B."/>
        </authorList>
    </citation>
    <scope>NUCLEOTIDE SEQUENCE [LARGE SCALE GENOMIC DNA]</scope>
    <source>
        <strain evidence="4">CM1001059</strain>
    </source>
</reference>
<dbReference type="GO" id="GO:0008270">
    <property type="term" value="F:zinc ion binding"/>
    <property type="evidence" value="ECO:0007669"/>
    <property type="project" value="UniProtKB-KW"/>
</dbReference>
<dbReference type="STRING" id="34690.A0A182TZF1"/>
<reference evidence="3" key="2">
    <citation type="submission" date="2020-05" db="UniProtKB">
        <authorList>
            <consortium name="EnsemblMetazoa"/>
        </authorList>
    </citation>
    <scope>IDENTIFICATION</scope>
    <source>
        <strain evidence="3">CM1001059</strain>
    </source>
</reference>
<name>A0A182TZF1_9DIPT</name>
<keyword evidence="1" id="KW-0862">Zinc</keyword>
<dbReference type="VEuPathDB" id="VectorBase:AMEC011126"/>
<keyword evidence="1" id="KW-0479">Metal-binding</keyword>
<dbReference type="PROSITE" id="PS50966">
    <property type="entry name" value="ZF_SWIM"/>
    <property type="match status" value="1"/>
</dbReference>
<evidence type="ECO:0000256" key="1">
    <source>
        <dbReference type="PROSITE-ProRule" id="PRU00325"/>
    </source>
</evidence>
<evidence type="ECO:0000259" key="2">
    <source>
        <dbReference type="PROSITE" id="PS50966"/>
    </source>
</evidence>
<sequence>MDGSAIERISYGNVLTWLKVQMHVDKTHLLELESLFGQALLSRAIGIVYGKQRITAYCTTDDSQCGLLEVPGSKCGTVYKVFPGINFCACESFRDWLLKQRRQPTCKHVLAARLALILNRKKDVPLTCDSLHQLKQQFVEDCLSLGGAGGSAAAHQQPASTSCNNNVV</sequence>
<dbReference type="PANTHER" id="PTHR28498:SF1">
    <property type="entry name" value="ZINC FINGER SWIM DOMAIN-CONTAINING PROTEIN 7"/>
    <property type="match status" value="1"/>
</dbReference>
<dbReference type="GO" id="GO:0097196">
    <property type="term" value="C:Shu complex"/>
    <property type="evidence" value="ECO:0007669"/>
    <property type="project" value="TreeGrafter"/>
</dbReference>
<evidence type="ECO:0000313" key="3">
    <source>
        <dbReference type="EnsemblMetazoa" id="AMEC011126-PA"/>
    </source>
</evidence>
<accession>A0A182TZF1</accession>
<keyword evidence="1" id="KW-0863">Zinc-finger</keyword>